<name>A0A425Y422_9BACT</name>
<evidence type="ECO:0000256" key="3">
    <source>
        <dbReference type="SAM" id="Phobius"/>
    </source>
</evidence>
<feature type="transmembrane region" description="Helical" evidence="3">
    <location>
        <begin position="757"/>
        <end position="778"/>
    </location>
</feature>
<keyword evidence="3" id="KW-0472">Membrane</keyword>
<dbReference type="PANTHER" id="PTHR43547">
    <property type="entry name" value="TWO-COMPONENT HISTIDINE KINASE"/>
    <property type="match status" value="1"/>
</dbReference>
<evidence type="ECO:0000259" key="5">
    <source>
        <dbReference type="SMART" id="SM00421"/>
    </source>
</evidence>
<dbReference type="PANTHER" id="PTHR43547:SF2">
    <property type="entry name" value="HYBRID SIGNAL TRANSDUCTION HISTIDINE KINASE C"/>
    <property type="match status" value="1"/>
</dbReference>
<keyword evidence="3" id="KW-1133">Transmembrane helix</keyword>
<feature type="domain" description="HTH luxR-type" evidence="5">
    <location>
        <begin position="910"/>
        <end position="967"/>
    </location>
</feature>
<dbReference type="Pfam" id="PF07495">
    <property type="entry name" value="Y_Y_Y"/>
    <property type="match status" value="1"/>
</dbReference>
<feature type="signal peptide" evidence="4">
    <location>
        <begin position="1"/>
        <end position="20"/>
    </location>
</feature>
<reference evidence="6 7" key="1">
    <citation type="submission" date="2018-07" db="EMBL/GenBank/DDBJ databases">
        <title>Draft genome sequence of Ancylomarina sp. M1P.</title>
        <authorList>
            <person name="Yadav S."/>
            <person name="Villanueva L."/>
            <person name="Damste J.S.S."/>
        </authorList>
    </citation>
    <scope>NUCLEOTIDE SEQUENCE [LARGE SCALE GENOMIC DNA]</scope>
    <source>
        <strain evidence="6 7">M1P</strain>
    </source>
</reference>
<keyword evidence="4" id="KW-0732">Signal</keyword>
<accession>A0A425Y422</accession>
<protein>
    <recommendedName>
        <fullName evidence="5">HTH luxR-type domain-containing protein</fullName>
    </recommendedName>
</protein>
<evidence type="ECO:0000313" key="6">
    <source>
        <dbReference type="EMBL" id="RRG23035.1"/>
    </source>
</evidence>
<keyword evidence="3" id="KW-0812">Transmembrane</keyword>
<keyword evidence="7" id="KW-1185">Reference proteome</keyword>
<dbReference type="GO" id="GO:0006355">
    <property type="term" value="P:regulation of DNA-templated transcription"/>
    <property type="evidence" value="ECO:0007669"/>
    <property type="project" value="InterPro"/>
</dbReference>
<dbReference type="InterPro" id="IPR036388">
    <property type="entry name" value="WH-like_DNA-bd_sf"/>
</dbReference>
<dbReference type="InterPro" id="IPR011123">
    <property type="entry name" value="Y_Y_Y"/>
</dbReference>
<keyword evidence="1" id="KW-0597">Phosphoprotein</keyword>
<dbReference type="SUPFAM" id="SSF46894">
    <property type="entry name" value="C-terminal effector domain of the bipartite response regulators"/>
    <property type="match status" value="1"/>
</dbReference>
<evidence type="ECO:0000256" key="1">
    <source>
        <dbReference type="ARBA" id="ARBA00022553"/>
    </source>
</evidence>
<dbReference type="RefSeq" id="WP_125030035.1">
    <property type="nucleotide sequence ID" value="NZ_JAPXVP010000004.1"/>
</dbReference>
<dbReference type="Proteomes" id="UP000285794">
    <property type="component" value="Unassembled WGS sequence"/>
</dbReference>
<dbReference type="Gene3D" id="1.10.10.10">
    <property type="entry name" value="Winged helix-like DNA-binding domain superfamily/Winged helix DNA-binding domain"/>
    <property type="match status" value="1"/>
</dbReference>
<dbReference type="InterPro" id="IPR013783">
    <property type="entry name" value="Ig-like_fold"/>
</dbReference>
<comment type="caution">
    <text evidence="6">The sequence shown here is derived from an EMBL/GenBank/DDBJ whole genome shotgun (WGS) entry which is preliminary data.</text>
</comment>
<dbReference type="GO" id="GO:0003677">
    <property type="term" value="F:DNA binding"/>
    <property type="evidence" value="ECO:0007669"/>
    <property type="project" value="InterPro"/>
</dbReference>
<keyword evidence="2" id="KW-0175">Coiled coil</keyword>
<evidence type="ECO:0000256" key="4">
    <source>
        <dbReference type="SAM" id="SignalP"/>
    </source>
</evidence>
<proteinExistence type="predicted"/>
<evidence type="ECO:0000256" key="2">
    <source>
        <dbReference type="SAM" id="Coils"/>
    </source>
</evidence>
<dbReference type="AlphaFoldDB" id="A0A425Y422"/>
<dbReference type="EMBL" id="QQWG01000004">
    <property type="protein sequence ID" value="RRG23035.1"/>
    <property type="molecule type" value="Genomic_DNA"/>
</dbReference>
<evidence type="ECO:0000313" key="7">
    <source>
        <dbReference type="Proteomes" id="UP000285794"/>
    </source>
</evidence>
<gene>
    <name evidence="6" type="ORF">DWB61_06260</name>
</gene>
<dbReference type="InterPro" id="IPR015943">
    <property type="entry name" value="WD40/YVTN_repeat-like_dom_sf"/>
</dbReference>
<dbReference type="SUPFAM" id="SSF63829">
    <property type="entry name" value="Calcium-dependent phosphotriesterase"/>
    <property type="match status" value="1"/>
</dbReference>
<organism evidence="6 7">
    <name type="scientific">Ancylomarina euxinus</name>
    <dbReference type="NCBI Taxonomy" id="2283627"/>
    <lineage>
        <taxon>Bacteria</taxon>
        <taxon>Pseudomonadati</taxon>
        <taxon>Bacteroidota</taxon>
        <taxon>Bacteroidia</taxon>
        <taxon>Marinilabiliales</taxon>
        <taxon>Marinifilaceae</taxon>
        <taxon>Ancylomarina</taxon>
    </lineage>
</organism>
<dbReference type="Gene3D" id="2.130.10.10">
    <property type="entry name" value="YVTN repeat-like/Quinoprotein amine dehydrogenase"/>
    <property type="match status" value="2"/>
</dbReference>
<feature type="chain" id="PRO_5019303034" description="HTH luxR-type domain-containing protein" evidence="4">
    <location>
        <begin position="21"/>
        <end position="970"/>
    </location>
</feature>
<dbReference type="InterPro" id="IPR000792">
    <property type="entry name" value="Tscrpt_reg_LuxR_C"/>
</dbReference>
<dbReference type="Gene3D" id="2.60.40.10">
    <property type="entry name" value="Immunoglobulins"/>
    <property type="match status" value="1"/>
</dbReference>
<dbReference type="SMART" id="SM00421">
    <property type="entry name" value="HTH_LUXR"/>
    <property type="match status" value="1"/>
</dbReference>
<dbReference type="GO" id="GO:0000155">
    <property type="term" value="F:phosphorelay sensor kinase activity"/>
    <property type="evidence" value="ECO:0007669"/>
    <property type="project" value="TreeGrafter"/>
</dbReference>
<sequence length="970" mass="112078">MRKLFSLSIIFCFVASSVFSEIKNVGVPFIRSFSKREYKGGAQNWNMVQTMNGLMYFANNDGVLEFDGNSWRLIPMPNRSVVRSLAVDSLQRVYVGAYNELGYLEPNDQGKLNYHSLVDLVPEAERDFSEIWQIFPFEDGVLFHSFQKILYYKGGEVTVFNADTEFHYSFLIDNQLFIQEKEKGLCLWNKQNVEQVSGGEFFKDLEIVSILPYTDHSIIIGTAMSGLFLFDGDKIQAWDTALNSTLKKDRLFSGISLGNSFYAFGSVMNGLYILDKSGHLVQHINSDKGLQNNTILCLFKDLEENLWLGLDNGIDYLEISSPLSLLKTNIGTGYASVVHDNYLYLGTNMGLFCKTLPVDSDSKLKADDLELVKNTQGQVWSLQVVDGELICGHNKGTFRIEKNQAELICDNEGGWKYLYKKEFPNRMIGGTYSGLILFEKSAKSQWKWQFVKEIEGFNESSREMIWNDDNSIWMCHGYKGVYRIFLNPTLDTCVNFSFYDEGDGFDSRLNINVQKVHDEIVFSSPNGFYKYQSELDRFDEHKYLNDLFRNEDSVSKLIEDQNGDVWFFQGADMGLLKRQIGNSYELIQKPFVSLKDAFTNAFENAYTYDRKNVLIGTEQGFVHYNPSITKRYDSDFHVLIREVSLTSPKDSVIYFGGDNQAGLVAGDGLVSLPYSNNALRFNFSAPQYSDPGLVRYHYQLIGFEDAPSLCGSTLQKEYTNLPEGDYIFRLDAHNQHGIKAKSTEFRFSISPPWYRSLVAYFFYLLVCVFILLLTVFLIRRRIKIVQIRLKQRQEEELKVKEQKFREEALLVEKEIVQLRNEKLKNEVVFKNRELASSTMNIIHKNEVLSYALGELKKALKKIQDPTALVQVKKLAKTVEKEFNSEEDWEQFELNFDQVHANYLQKLRKEYPQLSPKDLRMCAYLRMNLSTKEIAPLMNISVRGVEISRYRLRKKFELHRDDNLIEFLLNI</sequence>
<feature type="coiled-coil region" evidence="2">
    <location>
        <begin position="801"/>
        <end position="833"/>
    </location>
</feature>
<dbReference type="OrthoDB" id="1090267at2"/>
<dbReference type="InterPro" id="IPR016032">
    <property type="entry name" value="Sig_transdc_resp-reg_C-effctor"/>
</dbReference>